<sequence>MKTSNTKKRRLDALNHYRSGGLDAGQAAIRPPAAAAAAAAAATQAATKQQQPAGQQQPAAAADEPGAFPYNPLPEALAASQAAARLQLPSASGCHGAVDDVLEQLMTTNMPPPTARSMISNRTVDKSVVLDNPTAKLNITRPSKDRRQQQLTAQLLPRAQRTALCRLPPTGVDYAALLPLHELWSKYAAEQLAGKAEPERLLQGLDWHGAVLRVTSCKNPICAGRAGIVAKATANTFVLVTPEGRSSVVPLKGAVFECLVPGLEQAVQLSSSGGMATLQCRLLLQGAQP</sequence>
<proteinExistence type="inferred from homology"/>
<reference evidence="4 5" key="1">
    <citation type="submission" date="2023-05" db="EMBL/GenBank/DDBJ databases">
        <title>A 100% complete, gapless, phased diploid assembly of the Scenedesmus obliquus UTEX 3031 genome.</title>
        <authorList>
            <person name="Biondi T.C."/>
            <person name="Hanschen E.R."/>
            <person name="Kwon T."/>
            <person name="Eng W."/>
            <person name="Kruse C.P.S."/>
            <person name="Koehler S.I."/>
            <person name="Kunde Y."/>
            <person name="Gleasner C.D."/>
            <person name="You Mak K.T."/>
            <person name="Polle J."/>
            <person name="Hovde B.T."/>
            <person name="Starkenburg S.R."/>
        </authorList>
    </citation>
    <scope>NUCLEOTIDE SEQUENCE [LARGE SCALE GENOMIC DNA]</scope>
    <source>
        <strain evidence="4 5">DOE0152z</strain>
    </source>
</reference>
<dbReference type="PANTHER" id="PTHR13348">
    <property type="entry name" value="RIBONUCLEASE P SUBUNIT P29"/>
    <property type="match status" value="1"/>
</dbReference>
<name>A0ABY8TJH5_TETOB</name>
<dbReference type="EMBL" id="CP126208">
    <property type="protein sequence ID" value="WIA09132.1"/>
    <property type="molecule type" value="Genomic_DNA"/>
</dbReference>
<evidence type="ECO:0000313" key="5">
    <source>
        <dbReference type="Proteomes" id="UP001244341"/>
    </source>
</evidence>
<dbReference type="PANTHER" id="PTHR13348:SF0">
    <property type="entry name" value="RIBONUCLEASE P PROTEIN SUBUNIT P29"/>
    <property type="match status" value="1"/>
</dbReference>
<dbReference type="InterPro" id="IPR023534">
    <property type="entry name" value="Rof/RNase_P-like"/>
</dbReference>
<comment type="similarity">
    <text evidence="2">Belongs to the eukaryotic/archaeal RNase P protein component 1 family.</text>
</comment>
<feature type="region of interest" description="Disordered" evidence="3">
    <location>
        <begin position="31"/>
        <end position="72"/>
    </location>
</feature>
<evidence type="ECO:0000256" key="2">
    <source>
        <dbReference type="ARBA" id="ARBA00006181"/>
    </source>
</evidence>
<evidence type="ECO:0000256" key="3">
    <source>
        <dbReference type="SAM" id="MobiDB-lite"/>
    </source>
</evidence>
<gene>
    <name evidence="4" type="ORF">OEZ85_008544</name>
</gene>
<evidence type="ECO:0000256" key="1">
    <source>
        <dbReference type="ARBA" id="ARBA00004123"/>
    </source>
</evidence>
<protein>
    <submittedName>
        <fullName evidence="4">Uncharacterized protein</fullName>
    </submittedName>
</protein>
<keyword evidence="5" id="KW-1185">Reference proteome</keyword>
<evidence type="ECO:0000313" key="4">
    <source>
        <dbReference type="EMBL" id="WIA09132.1"/>
    </source>
</evidence>
<dbReference type="Proteomes" id="UP001244341">
    <property type="component" value="Chromosome 1b"/>
</dbReference>
<dbReference type="Pfam" id="PF01868">
    <property type="entry name" value="RNase_P-MRP_p29"/>
    <property type="match status" value="1"/>
</dbReference>
<feature type="compositionally biased region" description="Low complexity" evidence="3">
    <location>
        <begin position="31"/>
        <end position="62"/>
    </location>
</feature>
<organism evidence="4 5">
    <name type="scientific">Tetradesmus obliquus</name>
    <name type="common">Green alga</name>
    <name type="synonym">Acutodesmus obliquus</name>
    <dbReference type="NCBI Taxonomy" id="3088"/>
    <lineage>
        <taxon>Eukaryota</taxon>
        <taxon>Viridiplantae</taxon>
        <taxon>Chlorophyta</taxon>
        <taxon>core chlorophytes</taxon>
        <taxon>Chlorophyceae</taxon>
        <taxon>CS clade</taxon>
        <taxon>Sphaeropleales</taxon>
        <taxon>Scenedesmaceae</taxon>
        <taxon>Tetradesmus</taxon>
    </lineage>
</organism>
<dbReference type="InterPro" id="IPR002730">
    <property type="entry name" value="Rpp29/RNP1"/>
</dbReference>
<dbReference type="Gene3D" id="2.30.30.210">
    <property type="entry name" value="Ribonuclease P/MRP, subunit p29"/>
    <property type="match status" value="1"/>
</dbReference>
<comment type="subcellular location">
    <subcellularLocation>
        <location evidence="1">Nucleus</location>
    </subcellularLocation>
</comment>
<dbReference type="SUPFAM" id="SSF101744">
    <property type="entry name" value="Rof/RNase P subunit-like"/>
    <property type="match status" value="1"/>
</dbReference>
<dbReference type="InterPro" id="IPR016848">
    <property type="entry name" value="RNase_P/MRP_Rpp29-subunit"/>
</dbReference>
<dbReference type="InterPro" id="IPR036980">
    <property type="entry name" value="RNase_P/MRP_Rpp29_sf"/>
</dbReference>
<accession>A0ABY8TJH5</accession>